<keyword evidence="2 4" id="KW-0067">ATP-binding</keyword>
<evidence type="ECO:0000313" key="4">
    <source>
        <dbReference type="EMBL" id="MST89854.1"/>
    </source>
</evidence>
<evidence type="ECO:0000313" key="5">
    <source>
        <dbReference type="Proteomes" id="UP000442619"/>
    </source>
</evidence>
<evidence type="ECO:0000256" key="1">
    <source>
        <dbReference type="ARBA" id="ARBA00022741"/>
    </source>
</evidence>
<protein>
    <submittedName>
        <fullName evidence="4">ATP-dependent Clp protease ATP-binding subunit</fullName>
    </submittedName>
</protein>
<dbReference type="EMBL" id="VUNM01000026">
    <property type="protein sequence ID" value="MST89854.1"/>
    <property type="molecule type" value="Genomic_DNA"/>
</dbReference>
<dbReference type="GO" id="GO:0016887">
    <property type="term" value="F:ATP hydrolysis activity"/>
    <property type="evidence" value="ECO:0007669"/>
    <property type="project" value="InterPro"/>
</dbReference>
<dbReference type="PANTHER" id="PTHR11638:SF18">
    <property type="entry name" value="HEAT SHOCK PROTEIN 104"/>
    <property type="match status" value="1"/>
</dbReference>
<keyword evidence="5" id="KW-1185">Reference proteome</keyword>
<dbReference type="AlphaFoldDB" id="A0A844FVV7"/>
<dbReference type="GO" id="GO:0005737">
    <property type="term" value="C:cytoplasm"/>
    <property type="evidence" value="ECO:0007669"/>
    <property type="project" value="TreeGrafter"/>
</dbReference>
<dbReference type="Gene3D" id="3.40.50.300">
    <property type="entry name" value="P-loop containing nucleotide triphosphate hydrolases"/>
    <property type="match status" value="1"/>
</dbReference>
<accession>A0A844FVV7</accession>
<dbReference type="GO" id="GO:0006508">
    <property type="term" value="P:proteolysis"/>
    <property type="evidence" value="ECO:0007669"/>
    <property type="project" value="UniProtKB-KW"/>
</dbReference>
<feature type="domain" description="AAA+ ATPase" evidence="3">
    <location>
        <begin position="161"/>
        <end position="302"/>
    </location>
</feature>
<dbReference type="InterPro" id="IPR050130">
    <property type="entry name" value="ClpA_ClpB"/>
</dbReference>
<gene>
    <name evidence="4" type="ORF">FYJ79_09765</name>
</gene>
<sequence length="373" mass="42665">MVEKVEVFWGSDKDFEDAIAGIQHPTYLVDVFNHINQTKVKVDGVNKTDSPLEVENLIIHTDDYGGIQEWALMGFSINVIENPRLKVSNVWMCNPPLQIYDDIKRTYVGKIEEHKTEYPKITEEALMKISKGYDKAVIGQPHVIQDILPAIYSLIKKHRKKPATLLFLGTSGIGKTETANFIGDCIGNGMVRIQFSMQQTNNAVQYIFGGGHGEDSLARRLIRRKSNLILLDEFDKVSPGFYNAFYQMFDEGEFVDKNYRVDVSDCIIICTSNFLTEEDAEKNLGSAIYSRFTKVLRFEPISEADRIRIAKISFNRVFDELSPEEQGMVPKEKLLDFYSNAIQKGAYNNIRMLRSDIEESIYFEILRAKKILP</sequence>
<dbReference type="GO" id="GO:0005524">
    <property type="term" value="F:ATP binding"/>
    <property type="evidence" value="ECO:0007669"/>
    <property type="project" value="UniProtKB-KW"/>
</dbReference>
<dbReference type="InterPro" id="IPR001270">
    <property type="entry name" value="ClpA/B"/>
</dbReference>
<keyword evidence="4" id="KW-0645">Protease</keyword>
<dbReference type="RefSeq" id="WP_154517599.1">
    <property type="nucleotide sequence ID" value="NZ_VUNM01000026.1"/>
</dbReference>
<dbReference type="Proteomes" id="UP000442619">
    <property type="component" value="Unassembled WGS sequence"/>
</dbReference>
<dbReference type="SMART" id="SM00382">
    <property type="entry name" value="AAA"/>
    <property type="match status" value="1"/>
</dbReference>
<keyword evidence="1" id="KW-0547">Nucleotide-binding</keyword>
<dbReference type="PANTHER" id="PTHR11638">
    <property type="entry name" value="ATP-DEPENDENT CLP PROTEASE"/>
    <property type="match status" value="1"/>
</dbReference>
<reference evidence="4 5" key="1">
    <citation type="submission" date="2019-08" db="EMBL/GenBank/DDBJ databases">
        <title>In-depth cultivation of the pig gut microbiome towards novel bacterial diversity and tailored functional studies.</title>
        <authorList>
            <person name="Wylensek D."/>
            <person name="Hitch T.C.A."/>
            <person name="Clavel T."/>
        </authorList>
    </citation>
    <scope>NUCLEOTIDE SEQUENCE [LARGE SCALE GENOMIC DNA]</scope>
    <source>
        <strain evidence="4 5">CA-Schmier-601-WT-3</strain>
    </source>
</reference>
<dbReference type="InterPro" id="IPR003593">
    <property type="entry name" value="AAA+_ATPase"/>
</dbReference>
<comment type="caution">
    <text evidence="4">The sequence shown here is derived from an EMBL/GenBank/DDBJ whole genome shotgun (WGS) entry which is preliminary data.</text>
</comment>
<evidence type="ECO:0000256" key="2">
    <source>
        <dbReference type="ARBA" id="ARBA00022840"/>
    </source>
</evidence>
<keyword evidence="4" id="KW-0378">Hydrolase</keyword>
<dbReference type="GO" id="GO:0034605">
    <property type="term" value="P:cellular response to heat"/>
    <property type="evidence" value="ECO:0007669"/>
    <property type="project" value="TreeGrafter"/>
</dbReference>
<dbReference type="InterPro" id="IPR003959">
    <property type="entry name" value="ATPase_AAA_core"/>
</dbReference>
<dbReference type="PRINTS" id="PR00300">
    <property type="entry name" value="CLPPROTEASEA"/>
</dbReference>
<dbReference type="SUPFAM" id="SSF52540">
    <property type="entry name" value="P-loop containing nucleoside triphosphate hydrolases"/>
    <property type="match status" value="1"/>
</dbReference>
<dbReference type="Pfam" id="PF07724">
    <property type="entry name" value="AAA_2"/>
    <property type="match status" value="1"/>
</dbReference>
<dbReference type="InterPro" id="IPR027417">
    <property type="entry name" value="P-loop_NTPase"/>
</dbReference>
<organism evidence="4 5">
    <name type="scientific">Sharpea porci</name>
    <dbReference type="NCBI Taxonomy" id="2652286"/>
    <lineage>
        <taxon>Bacteria</taxon>
        <taxon>Bacillati</taxon>
        <taxon>Bacillota</taxon>
        <taxon>Erysipelotrichia</taxon>
        <taxon>Erysipelotrichales</taxon>
        <taxon>Coprobacillaceae</taxon>
        <taxon>Sharpea</taxon>
    </lineage>
</organism>
<dbReference type="GO" id="GO:0008233">
    <property type="term" value="F:peptidase activity"/>
    <property type="evidence" value="ECO:0007669"/>
    <property type="project" value="UniProtKB-KW"/>
</dbReference>
<evidence type="ECO:0000259" key="3">
    <source>
        <dbReference type="SMART" id="SM00382"/>
    </source>
</evidence>
<name>A0A844FVV7_9FIRM</name>
<proteinExistence type="predicted"/>